<dbReference type="GO" id="GO:0043139">
    <property type="term" value="F:5'-3' DNA helicase activity"/>
    <property type="evidence" value="ECO:0007669"/>
    <property type="project" value="UniProtKB-EC"/>
</dbReference>
<organism evidence="13 14">
    <name type="scientific">Luteimicrobium subarcticum</name>
    <dbReference type="NCBI Taxonomy" id="620910"/>
    <lineage>
        <taxon>Bacteria</taxon>
        <taxon>Bacillati</taxon>
        <taxon>Actinomycetota</taxon>
        <taxon>Actinomycetes</taxon>
        <taxon>Micrococcales</taxon>
        <taxon>Luteimicrobium</taxon>
    </lineage>
</organism>
<dbReference type="FunFam" id="3.40.50.300:FF:000437">
    <property type="entry name" value="ATP-dependent DNA helicase DinG"/>
    <property type="match status" value="1"/>
</dbReference>
<dbReference type="SMART" id="SM00487">
    <property type="entry name" value="DEXDc"/>
    <property type="match status" value="1"/>
</dbReference>
<dbReference type="Proteomes" id="UP000231586">
    <property type="component" value="Unassembled WGS sequence"/>
</dbReference>
<dbReference type="Pfam" id="PF13307">
    <property type="entry name" value="Helicase_C_2"/>
    <property type="match status" value="1"/>
</dbReference>
<dbReference type="GO" id="GO:0016818">
    <property type="term" value="F:hydrolase activity, acting on acid anhydrides, in phosphorus-containing anhydrides"/>
    <property type="evidence" value="ECO:0007669"/>
    <property type="project" value="InterPro"/>
</dbReference>
<evidence type="ECO:0000256" key="5">
    <source>
        <dbReference type="ARBA" id="ARBA00022840"/>
    </source>
</evidence>
<dbReference type="EC" id="5.6.2.3" evidence="7"/>
<dbReference type="InterPro" id="IPR027417">
    <property type="entry name" value="P-loop_NTPase"/>
</dbReference>
<dbReference type="PANTHER" id="PTHR11472:SF34">
    <property type="entry name" value="REGULATOR OF TELOMERE ELONGATION HELICASE 1"/>
    <property type="match status" value="1"/>
</dbReference>
<evidence type="ECO:0000256" key="2">
    <source>
        <dbReference type="ARBA" id="ARBA00022741"/>
    </source>
</evidence>
<dbReference type="EMBL" id="PGTZ01000006">
    <property type="protein sequence ID" value="PJI94364.1"/>
    <property type="molecule type" value="Genomic_DNA"/>
</dbReference>
<evidence type="ECO:0000256" key="3">
    <source>
        <dbReference type="ARBA" id="ARBA00022801"/>
    </source>
</evidence>
<evidence type="ECO:0000256" key="9">
    <source>
        <dbReference type="ARBA" id="ARBA00073590"/>
    </source>
</evidence>
<feature type="domain" description="Helicase ATP-binding" evidence="12">
    <location>
        <begin position="21"/>
        <end position="340"/>
    </location>
</feature>
<dbReference type="RefSeq" id="WP_245858862.1">
    <property type="nucleotide sequence ID" value="NZ_PGTZ01000006.1"/>
</dbReference>
<dbReference type="Gene3D" id="3.40.50.300">
    <property type="entry name" value="P-loop containing nucleotide triphosphate hydrolases"/>
    <property type="match status" value="2"/>
</dbReference>
<keyword evidence="4 13" id="KW-0347">Helicase</keyword>
<name>A0A2M8WTY6_9MICO</name>
<comment type="cofactor">
    <cofactor evidence="1">
        <name>[4Fe-4S] cluster</name>
        <dbReference type="ChEBI" id="CHEBI:49883"/>
    </cofactor>
</comment>
<evidence type="ECO:0000313" key="13">
    <source>
        <dbReference type="EMBL" id="PJI94364.1"/>
    </source>
</evidence>
<evidence type="ECO:0000256" key="10">
    <source>
        <dbReference type="ARBA" id="ARBA00079061"/>
    </source>
</evidence>
<evidence type="ECO:0000256" key="1">
    <source>
        <dbReference type="ARBA" id="ARBA00001966"/>
    </source>
</evidence>
<evidence type="ECO:0000256" key="8">
    <source>
        <dbReference type="ARBA" id="ARBA00048954"/>
    </source>
</evidence>
<dbReference type="GO" id="GO:0005524">
    <property type="term" value="F:ATP binding"/>
    <property type="evidence" value="ECO:0007669"/>
    <property type="project" value="UniProtKB-KW"/>
</dbReference>
<feature type="compositionally biased region" description="Low complexity" evidence="11">
    <location>
        <begin position="166"/>
        <end position="176"/>
    </location>
</feature>
<evidence type="ECO:0000256" key="6">
    <source>
        <dbReference type="ARBA" id="ARBA00038058"/>
    </source>
</evidence>
<sequence>MPSVPASPPEIPDGPVHTLLDVAVDALGGARREGQHRMAQAIVDAVASGEHLLVQAGTGTGKSLGYLVPAVHHAVTTGERVVVSTATLALQRQVITRDLPLVADALEPHLPRRPTIALLKGWHNYACRHKVSGGYPPDEPGTLFELSAAEPAGAAEHPATDDTADGPGTARRAAGSGRDGGARARRAFADEVRAATEWVADTTTGDRDELVPGVSERAWRQVSVTALECLGQRCPLIEDCFPERARAASREADVVVTNHAMLGVAASGSPGALPEHAVLVVDEAHELTDRVTAQATAELSVVSIEHAARLARRHGGVQTAALDTATQSFGALVAQLPAERFPHGLPDDARLAVAGVRDALREVSSALKPDPKKPESGTGIKVAQSAVLAAFEVAERMAGDADGRDVVWCSRPGDGPAGGGVGGAGGTSVSALHAAPLDVAGLVRTQLLAERVGVFTSATLELGASFDPAARTLGLGGDAAWQGIDVGSPFDYPRQGILYLASRLPPPGRDLGEPQLAELERLVSAAGGRTLGLFSSRRAAQLAAEAMRDRLDVPVLCQGDDQLPTLVREFAADEETCLFGTLSLWQGVDVPGPSLRLVTIDRIPFPRPDDPVRAARAQAVDAAGGNGFLQVSATHAALLLAQGAGRLIRSVDDRGVVAVLDSRLANARYGGFLQRSLPPFWLTRDPAVASAALERLRK</sequence>
<dbReference type="InterPro" id="IPR014001">
    <property type="entry name" value="Helicase_ATP-bd"/>
</dbReference>
<evidence type="ECO:0000256" key="11">
    <source>
        <dbReference type="SAM" id="MobiDB-lite"/>
    </source>
</evidence>
<dbReference type="Pfam" id="PF00270">
    <property type="entry name" value="DEAD"/>
    <property type="match status" value="1"/>
</dbReference>
<dbReference type="PANTHER" id="PTHR11472">
    <property type="entry name" value="DNA REPAIR DEAD HELICASE RAD3/XP-D SUBFAMILY MEMBER"/>
    <property type="match status" value="1"/>
</dbReference>
<dbReference type="InterPro" id="IPR045028">
    <property type="entry name" value="DinG/Rad3-like"/>
</dbReference>
<dbReference type="InterPro" id="IPR011545">
    <property type="entry name" value="DEAD/DEAH_box_helicase_dom"/>
</dbReference>
<dbReference type="PROSITE" id="PS00690">
    <property type="entry name" value="DEAH_ATP_HELICASE"/>
    <property type="match status" value="1"/>
</dbReference>
<dbReference type="GO" id="GO:0003676">
    <property type="term" value="F:nucleic acid binding"/>
    <property type="evidence" value="ECO:0007669"/>
    <property type="project" value="InterPro"/>
</dbReference>
<dbReference type="InterPro" id="IPR002464">
    <property type="entry name" value="DNA/RNA_helicase_DEAH_CS"/>
</dbReference>
<keyword evidence="2" id="KW-0547">Nucleotide-binding</keyword>
<evidence type="ECO:0000256" key="7">
    <source>
        <dbReference type="ARBA" id="ARBA00044969"/>
    </source>
</evidence>
<comment type="caution">
    <text evidence="13">The sequence shown here is derived from an EMBL/GenBank/DDBJ whole genome shotgun (WGS) entry which is preliminary data.</text>
</comment>
<keyword evidence="14" id="KW-1185">Reference proteome</keyword>
<evidence type="ECO:0000313" key="14">
    <source>
        <dbReference type="Proteomes" id="UP000231586"/>
    </source>
</evidence>
<feature type="region of interest" description="Disordered" evidence="11">
    <location>
        <begin position="151"/>
        <end position="185"/>
    </location>
</feature>
<dbReference type="SMART" id="SM00491">
    <property type="entry name" value="HELICc2"/>
    <property type="match status" value="1"/>
</dbReference>
<evidence type="ECO:0000256" key="4">
    <source>
        <dbReference type="ARBA" id="ARBA00022806"/>
    </source>
</evidence>
<dbReference type="InterPro" id="IPR014013">
    <property type="entry name" value="Helic_SF1/SF2_ATP-bd_DinG/Rad3"/>
</dbReference>
<dbReference type="SUPFAM" id="SSF52540">
    <property type="entry name" value="P-loop containing nucleoside triphosphate hydrolases"/>
    <property type="match status" value="1"/>
</dbReference>
<dbReference type="InterPro" id="IPR006555">
    <property type="entry name" value="ATP-dep_Helicase_C"/>
</dbReference>
<accession>A0A2M8WTY6</accession>
<protein>
    <recommendedName>
        <fullName evidence="9">ATP-dependent helicase DinG</fullName>
        <ecNumber evidence="7">5.6.2.3</ecNumber>
    </recommendedName>
    <alternativeName>
        <fullName evidence="10">DNA 5'-3' helicase DinG</fullName>
    </alternativeName>
</protein>
<reference evidence="13 14" key="1">
    <citation type="submission" date="2017-11" db="EMBL/GenBank/DDBJ databases">
        <title>Genomic Encyclopedia of Archaeal and Bacterial Type Strains, Phase II (KMG-II): From Individual Species to Whole Genera.</title>
        <authorList>
            <person name="Goeker M."/>
        </authorList>
    </citation>
    <scope>NUCLEOTIDE SEQUENCE [LARGE SCALE GENOMIC DNA]</scope>
    <source>
        <strain evidence="13 14">DSM 22413</strain>
    </source>
</reference>
<gene>
    <name evidence="13" type="ORF">CLV34_0200</name>
</gene>
<evidence type="ECO:0000259" key="12">
    <source>
        <dbReference type="PROSITE" id="PS51193"/>
    </source>
</evidence>
<keyword evidence="5" id="KW-0067">ATP-binding</keyword>
<keyword evidence="3" id="KW-0378">Hydrolase</keyword>
<comment type="similarity">
    <text evidence="6">Belongs to the helicase family. DinG subfamily.</text>
</comment>
<dbReference type="AlphaFoldDB" id="A0A2M8WTY6"/>
<proteinExistence type="inferred from homology"/>
<dbReference type="GO" id="GO:0006139">
    <property type="term" value="P:nucleobase-containing compound metabolic process"/>
    <property type="evidence" value="ECO:0007669"/>
    <property type="project" value="InterPro"/>
</dbReference>
<dbReference type="PROSITE" id="PS51193">
    <property type="entry name" value="HELICASE_ATP_BIND_2"/>
    <property type="match status" value="1"/>
</dbReference>
<comment type="catalytic activity">
    <reaction evidence="8">
        <text>ATP + H2O = ADP + phosphate + H(+)</text>
        <dbReference type="Rhea" id="RHEA:13065"/>
        <dbReference type="ChEBI" id="CHEBI:15377"/>
        <dbReference type="ChEBI" id="CHEBI:15378"/>
        <dbReference type="ChEBI" id="CHEBI:30616"/>
        <dbReference type="ChEBI" id="CHEBI:43474"/>
        <dbReference type="ChEBI" id="CHEBI:456216"/>
        <dbReference type="EC" id="5.6.2.3"/>
    </reaction>
</comment>